<organism evidence="11 12">
    <name type="scientific">Streptococcus saliviloxodontae</name>
    <dbReference type="NCBI Taxonomy" id="1349416"/>
    <lineage>
        <taxon>Bacteria</taxon>
        <taxon>Bacillati</taxon>
        <taxon>Bacillota</taxon>
        <taxon>Bacilli</taxon>
        <taxon>Lactobacillales</taxon>
        <taxon>Streptococcaceae</taxon>
        <taxon>Streptococcus</taxon>
    </lineage>
</organism>
<dbReference type="Proteomes" id="UP000809081">
    <property type="component" value="Unassembled WGS sequence"/>
</dbReference>
<comment type="similarity">
    <text evidence="2 9">Belongs to the membrane-bound acyltransferase family.</text>
</comment>
<keyword evidence="12" id="KW-1185">Reference proteome</keyword>
<feature type="transmembrane region" description="Helical" evidence="10">
    <location>
        <begin position="120"/>
        <end position="140"/>
    </location>
</feature>
<dbReference type="EMBL" id="JAFBEI010000002">
    <property type="protein sequence ID" value="MBM7635317.1"/>
    <property type="molecule type" value="Genomic_DNA"/>
</dbReference>
<evidence type="ECO:0000256" key="6">
    <source>
        <dbReference type="ARBA" id="ARBA00022989"/>
    </source>
</evidence>
<keyword evidence="7 9" id="KW-0472">Membrane</keyword>
<feature type="transmembrane region" description="Helical" evidence="10">
    <location>
        <begin position="343"/>
        <end position="362"/>
    </location>
</feature>
<reference evidence="11 12" key="1">
    <citation type="submission" date="2021-01" db="EMBL/GenBank/DDBJ databases">
        <title>Genomic Encyclopedia of Type Strains, Phase IV (KMG-IV): sequencing the most valuable type-strain genomes for metagenomic binning, comparative biology and taxonomic classification.</title>
        <authorList>
            <person name="Goeker M."/>
        </authorList>
    </citation>
    <scope>NUCLEOTIDE SEQUENCE [LARGE SCALE GENOMIC DNA]</scope>
    <source>
        <strain evidence="11 12">DSM 27513</strain>
    </source>
</reference>
<dbReference type="PANTHER" id="PTHR13285:SF23">
    <property type="entry name" value="TEICHOIC ACID D-ALANYLTRANSFERASE"/>
    <property type="match status" value="1"/>
</dbReference>
<evidence type="ECO:0000256" key="9">
    <source>
        <dbReference type="PIRNR" id="PIRNR016636"/>
    </source>
</evidence>
<dbReference type="NCBIfam" id="TIGR04091">
    <property type="entry name" value="LTA_dltB"/>
    <property type="match status" value="1"/>
</dbReference>
<evidence type="ECO:0000256" key="8">
    <source>
        <dbReference type="ARBA" id="ARBA00023315"/>
    </source>
</evidence>
<protein>
    <recommendedName>
        <fullName evidence="9">Teichoic acid D-alanyltransferase</fullName>
        <ecNumber evidence="9">2.3.1.-</ecNumber>
    </recommendedName>
</protein>
<evidence type="ECO:0000256" key="10">
    <source>
        <dbReference type="SAM" id="Phobius"/>
    </source>
</evidence>
<evidence type="ECO:0000313" key="12">
    <source>
        <dbReference type="Proteomes" id="UP000809081"/>
    </source>
</evidence>
<comment type="pathway">
    <text evidence="9">Cell wall biogenesis; lipoteichoic acid biosynthesis.</text>
</comment>
<evidence type="ECO:0000313" key="11">
    <source>
        <dbReference type="EMBL" id="MBM7635317.1"/>
    </source>
</evidence>
<keyword evidence="3 9" id="KW-1003">Cell membrane</keyword>
<feature type="transmembrane region" description="Helical" evidence="10">
    <location>
        <begin position="199"/>
        <end position="219"/>
    </location>
</feature>
<dbReference type="PIRSF" id="PIRSF016636">
    <property type="entry name" value="AlgI_DltB"/>
    <property type="match status" value="1"/>
</dbReference>
<evidence type="ECO:0000256" key="3">
    <source>
        <dbReference type="ARBA" id="ARBA00022475"/>
    </source>
</evidence>
<dbReference type="InterPro" id="IPR024194">
    <property type="entry name" value="Ac/AlaTfrase_AlgI/DltB"/>
</dbReference>
<dbReference type="InterPro" id="IPR051085">
    <property type="entry name" value="MB_O-acyltransferase"/>
</dbReference>
<evidence type="ECO:0000256" key="2">
    <source>
        <dbReference type="ARBA" id="ARBA00010323"/>
    </source>
</evidence>
<evidence type="ECO:0000256" key="5">
    <source>
        <dbReference type="ARBA" id="ARBA00022692"/>
    </source>
</evidence>
<evidence type="ECO:0000256" key="7">
    <source>
        <dbReference type="ARBA" id="ARBA00023136"/>
    </source>
</evidence>
<dbReference type="RefSeq" id="WP_205016272.1">
    <property type="nucleotide sequence ID" value="NZ_JAFBEI010000002.1"/>
</dbReference>
<dbReference type="InterPro" id="IPR004299">
    <property type="entry name" value="MBOAT_fam"/>
</dbReference>
<sequence>MIDFLRSLPKLEAYGNPQYFFYLILAVFPIFIGLFFKKRFPAYEALVSLIFIVLMLTGKHLNQLASLLAYVIWQIILVYSYKFYRRARDNKWVFYLWIFLSVLPLAFVKISPLIEVENRASLFGFLGISYLTFRAVGMLMEMRDGVLTEFSLWQFLRFLLFMPTFSSGPIDRFKRFNEDYDNIPEREELLDMLEQSVRYIMLGFLYKFILAYIFGQLLMNPIKEVALQMGGVFNLPTLGVMYAYGLDLFFDFAGYSMFALGISNLMGIKSPANFNQPFKSRDLKEFWNRWHMSLSFWFRDFVFMRLVKVMVKNKVFKNRNVTSSVAYIINMLIMGFWHGVTWYYIAYGLFHGLGLVINDWWLRKKKKINKERKGKGQAPLPDNKWTKALGILITFNVVMLSFLLFSGFLDQLWFPKPMSKY</sequence>
<proteinExistence type="inferred from homology"/>
<feature type="transmembrane region" description="Helical" evidence="10">
    <location>
        <begin position="319"/>
        <end position="337"/>
    </location>
</feature>
<keyword evidence="8 9" id="KW-0012">Acyltransferase</keyword>
<comment type="caution">
    <text evidence="11">The sequence shown here is derived from an EMBL/GenBank/DDBJ whole genome shotgun (WGS) entry which is preliminary data.</text>
</comment>
<dbReference type="Pfam" id="PF03062">
    <property type="entry name" value="MBOAT"/>
    <property type="match status" value="1"/>
</dbReference>
<keyword evidence="6 10" id="KW-1133">Transmembrane helix</keyword>
<dbReference type="InterPro" id="IPR024024">
    <property type="entry name" value="DltB"/>
</dbReference>
<evidence type="ECO:0000256" key="1">
    <source>
        <dbReference type="ARBA" id="ARBA00004651"/>
    </source>
</evidence>
<comment type="function">
    <text evidence="9">O-acyltransferase that catalyzes D-alanylation of both teichoic acid and lipoteichoic acid (LTA). D-alanylation of LTA plays an important role in modulating the properties of the cell wall in Gram-positive bacteria, influencing the net charge of the cell wall. Catalyzes D-alanylation from DltC carrier protein.</text>
</comment>
<feature type="transmembrane region" description="Helical" evidence="10">
    <location>
        <begin position="93"/>
        <end position="114"/>
    </location>
</feature>
<feature type="transmembrane region" description="Helical" evidence="10">
    <location>
        <begin position="388"/>
        <end position="409"/>
    </location>
</feature>
<feature type="transmembrane region" description="Helical" evidence="10">
    <location>
        <begin position="20"/>
        <end position="36"/>
    </location>
</feature>
<gene>
    <name evidence="11" type="ORF">JOC31_000108</name>
</gene>
<accession>A0ABS2PIR2</accession>
<keyword evidence="4 9" id="KW-0808">Transferase</keyword>
<comment type="subcellular location">
    <subcellularLocation>
        <location evidence="1">Cell membrane</location>
        <topology evidence="1">Multi-pass membrane protein</topology>
    </subcellularLocation>
</comment>
<evidence type="ECO:0000256" key="4">
    <source>
        <dbReference type="ARBA" id="ARBA00022679"/>
    </source>
</evidence>
<dbReference type="EC" id="2.3.1.-" evidence="9"/>
<name>A0ABS2PIR2_9STRE</name>
<keyword evidence="5 10" id="KW-0812">Transmembrane</keyword>
<dbReference type="PIRSF" id="PIRSF500216">
    <property type="entry name" value="DltB"/>
    <property type="match status" value="1"/>
</dbReference>
<dbReference type="PANTHER" id="PTHR13285">
    <property type="entry name" value="ACYLTRANSFERASE"/>
    <property type="match status" value="1"/>
</dbReference>